<dbReference type="GO" id="GO:0008453">
    <property type="term" value="F:alanine-glyoxylate transaminase activity"/>
    <property type="evidence" value="ECO:0007669"/>
    <property type="project" value="UniProtKB-EC"/>
</dbReference>
<evidence type="ECO:0000256" key="3">
    <source>
        <dbReference type="ARBA" id="ARBA00013049"/>
    </source>
</evidence>
<evidence type="ECO:0000256" key="9">
    <source>
        <dbReference type="RuleBase" id="RU004075"/>
    </source>
</evidence>
<organism evidence="12 13">
    <name type="scientific">Symbiochloris irregularis</name>
    <dbReference type="NCBI Taxonomy" id="706552"/>
    <lineage>
        <taxon>Eukaryota</taxon>
        <taxon>Viridiplantae</taxon>
        <taxon>Chlorophyta</taxon>
        <taxon>core chlorophytes</taxon>
        <taxon>Trebouxiophyceae</taxon>
        <taxon>Trebouxiales</taxon>
        <taxon>Trebouxiaceae</taxon>
        <taxon>Symbiochloris</taxon>
    </lineage>
</organism>
<dbReference type="PIRSF" id="PIRSF000524">
    <property type="entry name" value="SPT"/>
    <property type="match status" value="1"/>
</dbReference>
<accession>A0AAW1NKT9</accession>
<evidence type="ECO:0000259" key="11">
    <source>
        <dbReference type="Pfam" id="PF00266"/>
    </source>
</evidence>
<dbReference type="Proteomes" id="UP001465755">
    <property type="component" value="Unassembled WGS sequence"/>
</dbReference>
<proteinExistence type="inferred from homology"/>
<feature type="binding site" evidence="7">
    <location>
        <position position="342"/>
    </location>
    <ligand>
        <name>substrate</name>
    </ligand>
</feature>
<evidence type="ECO:0000256" key="5">
    <source>
        <dbReference type="ARBA" id="ARBA00022679"/>
    </source>
</evidence>
<dbReference type="EMBL" id="JALJOQ010000199">
    <property type="protein sequence ID" value="KAK9789964.1"/>
    <property type="molecule type" value="Genomic_DNA"/>
</dbReference>
<comment type="caution">
    <text evidence="12">The sequence shown here is derived from an EMBL/GenBank/DDBJ whole genome shotgun (WGS) entry which is preliminary data.</text>
</comment>
<reference evidence="12 13" key="1">
    <citation type="journal article" date="2024" name="Nat. Commun.">
        <title>Phylogenomics reveals the evolutionary origins of lichenization in chlorophyte algae.</title>
        <authorList>
            <person name="Puginier C."/>
            <person name="Libourel C."/>
            <person name="Otte J."/>
            <person name="Skaloud P."/>
            <person name="Haon M."/>
            <person name="Grisel S."/>
            <person name="Petersen M."/>
            <person name="Berrin J.G."/>
            <person name="Delaux P.M."/>
            <person name="Dal Grande F."/>
            <person name="Keller J."/>
        </authorList>
    </citation>
    <scope>NUCLEOTIDE SEQUENCE [LARGE SCALE GENOMIC DNA]</scope>
    <source>
        <strain evidence="12 13">SAG 2036</strain>
    </source>
</reference>
<dbReference type="FunFam" id="3.40.640.10:FF:000027">
    <property type="entry name" value="Serine--pyruvate aminotransferase, mitochondrial"/>
    <property type="match status" value="1"/>
</dbReference>
<dbReference type="AlphaFoldDB" id="A0AAW1NKT9"/>
<keyword evidence="6 8" id="KW-0663">Pyridoxal phosphate</keyword>
<evidence type="ECO:0000256" key="1">
    <source>
        <dbReference type="ARBA" id="ARBA00001933"/>
    </source>
</evidence>
<protein>
    <recommendedName>
        <fullName evidence="3">alanine--glyoxylate transaminase</fullName>
        <ecNumber evidence="3">2.6.1.44</ecNumber>
    </recommendedName>
</protein>
<evidence type="ECO:0000256" key="2">
    <source>
        <dbReference type="ARBA" id="ARBA00009236"/>
    </source>
</evidence>
<dbReference type="InterPro" id="IPR000192">
    <property type="entry name" value="Aminotrans_V_dom"/>
</dbReference>
<feature type="modified residue" description="N6-(pyridoxal phosphate)lysine" evidence="8">
    <location>
        <position position="192"/>
    </location>
</feature>
<dbReference type="GO" id="GO:0019265">
    <property type="term" value="P:glycine biosynthetic process, by transamination of glyoxylate"/>
    <property type="evidence" value="ECO:0007669"/>
    <property type="project" value="TreeGrafter"/>
</dbReference>
<dbReference type="InterPro" id="IPR020578">
    <property type="entry name" value="Aminotrans_V_PyrdxlP_BS"/>
</dbReference>
<dbReference type="InterPro" id="IPR015422">
    <property type="entry name" value="PyrdxlP-dep_Trfase_small"/>
</dbReference>
<sequence>MQVPRKILMGGGPTNVHPRILSAQSLPMLGYFQEPLLAIMDEIQDGLRYLMQTESRYICLLGASGHAGMEAGIANLLEPGEKIVIINQGVWGWKAAQMARRYRGDVVEVCKEPGVACTLEELEELLATHKPAVLFICQGESSTGTLNDLSGLGQACHQHNTLLLVDAVCSIAGSPLFTDAWDIDCLYAGAQKCLSAPPGATPFMMSERAIHKLQNRRQPVACYLFDMELNGRYWNWWQERSVHNTGLITNWYAMREALAIVADEGLAAVWQRHSDMHHMLWQGLGQLGLQPLVKDPAHRLPCVNAIQVPPGVDARAVIDYAMKTYSLEIATGLPPLNTAIWRIGLLGYNAAPHNVALVTTAFREALQEQGYA</sequence>
<dbReference type="InterPro" id="IPR024169">
    <property type="entry name" value="SP_NH2Trfase/AEP_transaminase"/>
</dbReference>
<gene>
    <name evidence="12" type="ORF">WJX73_007908</name>
</gene>
<comment type="cofactor">
    <cofactor evidence="1 8 10">
        <name>pyridoxal 5'-phosphate</name>
        <dbReference type="ChEBI" id="CHEBI:597326"/>
    </cofactor>
</comment>
<dbReference type="InterPro" id="IPR015421">
    <property type="entry name" value="PyrdxlP-dep_Trfase_major"/>
</dbReference>
<evidence type="ECO:0000256" key="10">
    <source>
        <dbReference type="RuleBase" id="RU004504"/>
    </source>
</evidence>
<dbReference type="Pfam" id="PF00266">
    <property type="entry name" value="Aminotran_5"/>
    <property type="match status" value="1"/>
</dbReference>
<comment type="similarity">
    <text evidence="2 9">Belongs to the class-V pyridoxal-phosphate-dependent aminotransferase family.</text>
</comment>
<keyword evidence="4" id="KW-0032">Aminotransferase</keyword>
<dbReference type="GO" id="GO:0004760">
    <property type="term" value="F:L-serine-pyruvate transaminase activity"/>
    <property type="evidence" value="ECO:0007669"/>
    <property type="project" value="TreeGrafter"/>
</dbReference>
<dbReference type="PANTHER" id="PTHR21152">
    <property type="entry name" value="AMINOTRANSFERASE CLASS V"/>
    <property type="match status" value="1"/>
</dbReference>
<keyword evidence="5" id="KW-0808">Transferase</keyword>
<keyword evidence="13" id="KW-1185">Reference proteome</keyword>
<dbReference type="InterPro" id="IPR015424">
    <property type="entry name" value="PyrdxlP-dep_Trfase"/>
</dbReference>
<evidence type="ECO:0000256" key="8">
    <source>
        <dbReference type="PIRSR" id="PIRSR000524-50"/>
    </source>
</evidence>
<dbReference type="EC" id="2.6.1.44" evidence="3"/>
<dbReference type="Gene3D" id="3.40.640.10">
    <property type="entry name" value="Type I PLP-dependent aspartate aminotransferase-like (Major domain)"/>
    <property type="match status" value="1"/>
</dbReference>
<evidence type="ECO:0000313" key="12">
    <source>
        <dbReference type="EMBL" id="KAK9789964.1"/>
    </source>
</evidence>
<evidence type="ECO:0000256" key="7">
    <source>
        <dbReference type="PIRSR" id="PIRSR000524-1"/>
    </source>
</evidence>
<dbReference type="GO" id="GO:0005777">
    <property type="term" value="C:peroxisome"/>
    <property type="evidence" value="ECO:0007669"/>
    <property type="project" value="TreeGrafter"/>
</dbReference>
<dbReference type="SUPFAM" id="SSF53383">
    <property type="entry name" value="PLP-dependent transferases"/>
    <property type="match status" value="1"/>
</dbReference>
<dbReference type="PANTHER" id="PTHR21152:SF40">
    <property type="entry name" value="ALANINE--GLYOXYLATE AMINOTRANSFERASE"/>
    <property type="match status" value="1"/>
</dbReference>
<evidence type="ECO:0000313" key="13">
    <source>
        <dbReference type="Proteomes" id="UP001465755"/>
    </source>
</evidence>
<dbReference type="PROSITE" id="PS00595">
    <property type="entry name" value="AA_TRANSFER_CLASS_5"/>
    <property type="match status" value="1"/>
</dbReference>
<evidence type="ECO:0000256" key="6">
    <source>
        <dbReference type="ARBA" id="ARBA00022898"/>
    </source>
</evidence>
<evidence type="ECO:0000256" key="4">
    <source>
        <dbReference type="ARBA" id="ARBA00022576"/>
    </source>
</evidence>
<name>A0AAW1NKT9_9CHLO</name>
<dbReference type="Gene3D" id="3.90.1150.10">
    <property type="entry name" value="Aspartate Aminotransferase, domain 1"/>
    <property type="match status" value="1"/>
</dbReference>
<feature type="domain" description="Aminotransferase class V" evidence="11">
    <location>
        <begin position="36"/>
        <end position="322"/>
    </location>
</feature>